<name>A0AAI8XPP1_MYCME</name>
<dbReference type="GO" id="GO:0009306">
    <property type="term" value="P:protein secretion"/>
    <property type="evidence" value="ECO:0007669"/>
    <property type="project" value="InterPro"/>
</dbReference>
<evidence type="ECO:0000313" key="2">
    <source>
        <dbReference type="Proteomes" id="UP001241092"/>
    </source>
</evidence>
<dbReference type="AlphaFoldDB" id="A0AAI8XPP1"/>
<proteinExistence type="predicted"/>
<dbReference type="Pfam" id="PF10824">
    <property type="entry name" value="T7SS_ESX_EspC"/>
    <property type="match status" value="1"/>
</dbReference>
<reference evidence="1" key="1">
    <citation type="submission" date="2023-03" db="EMBL/GenBank/DDBJ databases">
        <title>Draft genome sequence of a Mycolicibacterium mageritense strain H4_3_1 isolated from a hybrid biological-inorganic system reactor.</title>
        <authorList>
            <person name="Feng X."/>
            <person name="Kazama D."/>
            <person name="Sato K."/>
            <person name="Kobayashi H."/>
        </authorList>
    </citation>
    <scope>NUCLEOTIDE SEQUENCE</scope>
    <source>
        <strain evidence="1">H4_3_1</strain>
    </source>
</reference>
<dbReference type="RefSeq" id="WP_073905942.1">
    <property type="nucleotide sequence ID" value="NZ_AP027452.1"/>
</dbReference>
<dbReference type="Proteomes" id="UP001241092">
    <property type="component" value="Chromosome"/>
</dbReference>
<protein>
    <recommendedName>
        <fullName evidence="3">ESX-1 secretion-associated protein</fullName>
    </recommendedName>
</protein>
<organism evidence="1 2">
    <name type="scientific">Mycolicibacterium mageritense</name>
    <name type="common">Mycobacterium mageritense</name>
    <dbReference type="NCBI Taxonomy" id="53462"/>
    <lineage>
        <taxon>Bacteria</taxon>
        <taxon>Bacillati</taxon>
        <taxon>Actinomycetota</taxon>
        <taxon>Actinomycetes</taxon>
        <taxon>Mycobacteriales</taxon>
        <taxon>Mycobacteriaceae</taxon>
        <taxon>Mycolicibacterium</taxon>
    </lineage>
</organism>
<evidence type="ECO:0000313" key="1">
    <source>
        <dbReference type="EMBL" id="BDY30058.1"/>
    </source>
</evidence>
<sequence length="101" mass="10680">MGHVDAARIDVAALLQLAGEYDAVADMVDAAARARLNGTVFDGATAGRAHTHHGDAVRLAVDDLTDVLREWTRSAREIATAVRTSADRYVVADAHASNRVG</sequence>
<dbReference type="InterPro" id="IPR022536">
    <property type="entry name" value="EspC"/>
</dbReference>
<gene>
    <name evidence="1" type="ORF">hbim_04001</name>
</gene>
<dbReference type="EMBL" id="AP027452">
    <property type="protein sequence ID" value="BDY30058.1"/>
    <property type="molecule type" value="Genomic_DNA"/>
</dbReference>
<evidence type="ECO:0008006" key="3">
    <source>
        <dbReference type="Google" id="ProtNLM"/>
    </source>
</evidence>
<accession>A0AAI8XPP1</accession>